<accession>A0A814U0D4</accession>
<gene>
    <name evidence="1" type="ORF">EDS130_LOCUS23482</name>
    <name evidence="2" type="ORF">XAT740_LOCUS37541</name>
</gene>
<name>A0A814U0D4_ADIRI</name>
<evidence type="ECO:0000313" key="1">
    <source>
        <dbReference type="EMBL" id="CAF1167145.1"/>
    </source>
</evidence>
<dbReference type="EMBL" id="CAJNOR010003956">
    <property type="protein sequence ID" value="CAF1462974.1"/>
    <property type="molecule type" value="Genomic_DNA"/>
</dbReference>
<evidence type="ECO:0000313" key="3">
    <source>
        <dbReference type="Proteomes" id="UP000663828"/>
    </source>
</evidence>
<protein>
    <submittedName>
        <fullName evidence="1">Uncharacterized protein</fullName>
    </submittedName>
</protein>
<organism evidence="1 4">
    <name type="scientific">Adineta ricciae</name>
    <name type="common">Rotifer</name>
    <dbReference type="NCBI Taxonomy" id="249248"/>
    <lineage>
        <taxon>Eukaryota</taxon>
        <taxon>Metazoa</taxon>
        <taxon>Spiralia</taxon>
        <taxon>Gnathifera</taxon>
        <taxon>Rotifera</taxon>
        <taxon>Eurotatoria</taxon>
        <taxon>Bdelloidea</taxon>
        <taxon>Adinetida</taxon>
        <taxon>Adinetidae</taxon>
        <taxon>Adineta</taxon>
    </lineage>
</organism>
<evidence type="ECO:0000313" key="4">
    <source>
        <dbReference type="Proteomes" id="UP000663852"/>
    </source>
</evidence>
<reference evidence="1" key="1">
    <citation type="submission" date="2021-02" db="EMBL/GenBank/DDBJ databases">
        <authorList>
            <person name="Nowell W R."/>
        </authorList>
    </citation>
    <scope>NUCLEOTIDE SEQUENCE</scope>
</reference>
<keyword evidence="3" id="KW-1185">Reference proteome</keyword>
<dbReference type="EMBL" id="CAJNOJ010000128">
    <property type="protein sequence ID" value="CAF1167145.1"/>
    <property type="molecule type" value="Genomic_DNA"/>
</dbReference>
<dbReference type="Proteomes" id="UP000663852">
    <property type="component" value="Unassembled WGS sequence"/>
</dbReference>
<proteinExistence type="predicted"/>
<evidence type="ECO:0000313" key="2">
    <source>
        <dbReference type="EMBL" id="CAF1462974.1"/>
    </source>
</evidence>
<dbReference type="AlphaFoldDB" id="A0A814U0D4"/>
<sequence>MSQAYCSCPIPQLYFPSFDQQVKILKLQKDINEVFSYIVSITQTVEDQLGIPPQIFFPNQHTFKSTGNQQSSSMGED</sequence>
<dbReference type="Proteomes" id="UP000663828">
    <property type="component" value="Unassembled WGS sequence"/>
</dbReference>
<comment type="caution">
    <text evidence="1">The sequence shown here is derived from an EMBL/GenBank/DDBJ whole genome shotgun (WGS) entry which is preliminary data.</text>
</comment>